<dbReference type="EMBL" id="JAGTJS010000001">
    <property type="protein sequence ID" value="KAH7276162.1"/>
    <property type="molecule type" value="Genomic_DNA"/>
</dbReference>
<evidence type="ECO:0000256" key="5">
    <source>
        <dbReference type="ARBA" id="ARBA00023002"/>
    </source>
</evidence>
<feature type="domain" description="Enoyl reductase (ER)" evidence="6">
    <location>
        <begin position="18"/>
        <end position="378"/>
    </location>
</feature>
<dbReference type="Pfam" id="PF00107">
    <property type="entry name" value="ADH_zinc_N"/>
    <property type="match status" value="1"/>
</dbReference>
<protein>
    <submittedName>
        <fullName evidence="7">Chaperonin 10-like protein</fullName>
    </submittedName>
</protein>
<keyword evidence="3" id="KW-0479">Metal-binding</keyword>
<accession>A0A9P9L907</accession>
<comment type="cofactor">
    <cofactor evidence="1">
        <name>Zn(2+)</name>
        <dbReference type="ChEBI" id="CHEBI:29105"/>
    </cofactor>
</comment>
<sequence length="386" mass="41071">MPDTKRTATKAYVVAERGGPFELRDVVLDGLQPNEVLVEIKYTGLCHTDLVVQQGGMPIGGYPVVLGHEGLGTVRGVGSSVSDRSLKEGDTVVLSFHTCRQCRGCLEERYGSCSQMTETNFINPGRKSPGATSPISLPDGTPVFGQFFGQSSFSKMAVVCENSVVKISAKPQDLVFLAPLACGYLTGAGTVLNVLRPHSNSKVAVLGMGAVGLAAMLAAKAIGVEHLVAVDLVDEKLQLAKSLGATHIIDTSTGQGLDTAIRDKFPEGVDYIIDTTGVATLLQASVQALSHEGTLALVGVPQPTATIQVNALDLLLSCKRIVGVIEGFSNPQKLIPELLKLYYSDKFPIDRISKCYPAEDLNKAIQDLKAGRVIKPVLSWQNIIQD</sequence>
<dbReference type="OrthoDB" id="1560166at2759"/>
<dbReference type="InterPro" id="IPR011032">
    <property type="entry name" value="GroES-like_sf"/>
</dbReference>
<proteinExistence type="inferred from homology"/>
<dbReference type="PANTHER" id="PTHR43350">
    <property type="entry name" value="NAD-DEPENDENT ALCOHOL DEHYDROGENASE"/>
    <property type="match status" value="1"/>
</dbReference>
<organism evidence="7 8">
    <name type="scientific">Fusarium solani</name>
    <name type="common">Filamentous fungus</name>
    <dbReference type="NCBI Taxonomy" id="169388"/>
    <lineage>
        <taxon>Eukaryota</taxon>
        <taxon>Fungi</taxon>
        <taxon>Dikarya</taxon>
        <taxon>Ascomycota</taxon>
        <taxon>Pezizomycotina</taxon>
        <taxon>Sordariomycetes</taxon>
        <taxon>Hypocreomycetidae</taxon>
        <taxon>Hypocreales</taxon>
        <taxon>Nectriaceae</taxon>
        <taxon>Fusarium</taxon>
        <taxon>Fusarium solani species complex</taxon>
    </lineage>
</organism>
<evidence type="ECO:0000256" key="2">
    <source>
        <dbReference type="ARBA" id="ARBA00008072"/>
    </source>
</evidence>
<evidence type="ECO:0000256" key="4">
    <source>
        <dbReference type="ARBA" id="ARBA00022833"/>
    </source>
</evidence>
<gene>
    <name evidence="7" type="ORF">B0J15DRAFT_541134</name>
</gene>
<dbReference type="Pfam" id="PF08240">
    <property type="entry name" value="ADH_N"/>
    <property type="match status" value="1"/>
</dbReference>
<dbReference type="SUPFAM" id="SSF50129">
    <property type="entry name" value="GroES-like"/>
    <property type="match status" value="1"/>
</dbReference>
<keyword evidence="5" id="KW-0560">Oxidoreductase</keyword>
<comment type="similarity">
    <text evidence="2">Belongs to the zinc-containing alcohol dehydrogenase family.</text>
</comment>
<dbReference type="InterPro" id="IPR013149">
    <property type="entry name" value="ADH-like_C"/>
</dbReference>
<dbReference type="InterPro" id="IPR013154">
    <property type="entry name" value="ADH-like_N"/>
</dbReference>
<dbReference type="AlphaFoldDB" id="A0A9P9L907"/>
<dbReference type="InterPro" id="IPR036291">
    <property type="entry name" value="NAD(P)-bd_dom_sf"/>
</dbReference>
<dbReference type="SMART" id="SM00829">
    <property type="entry name" value="PKS_ER"/>
    <property type="match status" value="1"/>
</dbReference>
<dbReference type="GO" id="GO:0016491">
    <property type="term" value="F:oxidoreductase activity"/>
    <property type="evidence" value="ECO:0007669"/>
    <property type="project" value="UniProtKB-KW"/>
</dbReference>
<dbReference type="InterPro" id="IPR020843">
    <property type="entry name" value="ER"/>
</dbReference>
<evidence type="ECO:0000313" key="7">
    <source>
        <dbReference type="EMBL" id="KAH7276162.1"/>
    </source>
</evidence>
<dbReference type="CDD" id="cd08278">
    <property type="entry name" value="benzyl_alcohol_DH"/>
    <property type="match status" value="1"/>
</dbReference>
<evidence type="ECO:0000259" key="6">
    <source>
        <dbReference type="SMART" id="SM00829"/>
    </source>
</evidence>
<dbReference type="Gene3D" id="3.40.50.720">
    <property type="entry name" value="NAD(P)-binding Rossmann-like Domain"/>
    <property type="match status" value="1"/>
</dbReference>
<reference evidence="7" key="1">
    <citation type="journal article" date="2021" name="Nat. Commun.">
        <title>Genetic determinants of endophytism in the Arabidopsis root mycobiome.</title>
        <authorList>
            <person name="Mesny F."/>
            <person name="Miyauchi S."/>
            <person name="Thiergart T."/>
            <person name="Pickel B."/>
            <person name="Atanasova L."/>
            <person name="Karlsson M."/>
            <person name="Huettel B."/>
            <person name="Barry K.W."/>
            <person name="Haridas S."/>
            <person name="Chen C."/>
            <person name="Bauer D."/>
            <person name="Andreopoulos W."/>
            <person name="Pangilinan J."/>
            <person name="LaButti K."/>
            <person name="Riley R."/>
            <person name="Lipzen A."/>
            <person name="Clum A."/>
            <person name="Drula E."/>
            <person name="Henrissat B."/>
            <person name="Kohler A."/>
            <person name="Grigoriev I.V."/>
            <person name="Martin F.M."/>
            <person name="Hacquard S."/>
        </authorList>
    </citation>
    <scope>NUCLEOTIDE SEQUENCE</scope>
    <source>
        <strain evidence="7">FSSC 5 MPI-SDFR-AT-0091</strain>
    </source>
</reference>
<dbReference type="Gene3D" id="3.90.180.10">
    <property type="entry name" value="Medium-chain alcohol dehydrogenases, catalytic domain"/>
    <property type="match status" value="1"/>
</dbReference>
<evidence type="ECO:0000256" key="3">
    <source>
        <dbReference type="ARBA" id="ARBA00022723"/>
    </source>
</evidence>
<name>A0A9P9L907_FUSSL</name>
<dbReference type="GO" id="GO:0046872">
    <property type="term" value="F:metal ion binding"/>
    <property type="evidence" value="ECO:0007669"/>
    <property type="project" value="UniProtKB-KW"/>
</dbReference>
<dbReference type="FunFam" id="3.40.50.720:FF:000003">
    <property type="entry name" value="S-(hydroxymethyl)glutathione dehydrogenase"/>
    <property type="match status" value="1"/>
</dbReference>
<dbReference type="PANTHER" id="PTHR43350:SF20">
    <property type="entry name" value="ENOYL REDUCTASE (ER) DOMAIN-CONTAINING PROTEIN"/>
    <property type="match status" value="1"/>
</dbReference>
<evidence type="ECO:0000256" key="1">
    <source>
        <dbReference type="ARBA" id="ARBA00001947"/>
    </source>
</evidence>
<evidence type="ECO:0000313" key="8">
    <source>
        <dbReference type="Proteomes" id="UP000736672"/>
    </source>
</evidence>
<keyword evidence="4" id="KW-0862">Zinc</keyword>
<keyword evidence="8" id="KW-1185">Reference proteome</keyword>
<dbReference type="SUPFAM" id="SSF51735">
    <property type="entry name" value="NAD(P)-binding Rossmann-fold domains"/>
    <property type="match status" value="1"/>
</dbReference>
<dbReference type="Proteomes" id="UP000736672">
    <property type="component" value="Unassembled WGS sequence"/>
</dbReference>
<comment type="caution">
    <text evidence="7">The sequence shown here is derived from an EMBL/GenBank/DDBJ whole genome shotgun (WGS) entry which is preliminary data.</text>
</comment>